<feature type="transmembrane region" description="Helical" evidence="5">
    <location>
        <begin position="43"/>
        <end position="63"/>
    </location>
</feature>
<feature type="transmembrane region" description="Helical" evidence="5">
    <location>
        <begin position="12"/>
        <end position="31"/>
    </location>
</feature>
<feature type="transmembrane region" description="Helical" evidence="5">
    <location>
        <begin position="137"/>
        <end position="156"/>
    </location>
</feature>
<feature type="transmembrane region" description="Helical" evidence="5">
    <location>
        <begin position="358"/>
        <end position="378"/>
    </location>
</feature>
<comment type="caution">
    <text evidence="7">The sequence shown here is derived from an EMBL/GenBank/DDBJ whole genome shotgun (WGS) entry which is preliminary data.</text>
</comment>
<dbReference type="PROSITE" id="PS50850">
    <property type="entry name" value="MFS"/>
    <property type="match status" value="1"/>
</dbReference>
<comment type="subcellular location">
    <subcellularLocation>
        <location evidence="1">Membrane</location>
        <topology evidence="1">Multi-pass membrane protein</topology>
    </subcellularLocation>
</comment>
<keyword evidence="8" id="KW-1185">Reference proteome</keyword>
<evidence type="ECO:0000256" key="1">
    <source>
        <dbReference type="ARBA" id="ARBA00004141"/>
    </source>
</evidence>
<dbReference type="EMBL" id="JAHRWL010000001">
    <property type="protein sequence ID" value="MBV2358438.1"/>
    <property type="molecule type" value="Genomic_DNA"/>
</dbReference>
<feature type="domain" description="Major facilitator superfamily (MFS) profile" evidence="6">
    <location>
        <begin position="202"/>
        <end position="384"/>
    </location>
</feature>
<evidence type="ECO:0000313" key="8">
    <source>
        <dbReference type="Proteomes" id="UP001166293"/>
    </source>
</evidence>
<dbReference type="Proteomes" id="UP001166293">
    <property type="component" value="Unassembled WGS sequence"/>
</dbReference>
<keyword evidence="2 5" id="KW-0812">Transmembrane</keyword>
<feature type="transmembrane region" description="Helical" evidence="5">
    <location>
        <begin position="269"/>
        <end position="287"/>
    </location>
</feature>
<evidence type="ECO:0000259" key="6">
    <source>
        <dbReference type="PROSITE" id="PS50850"/>
    </source>
</evidence>
<feature type="transmembrane region" description="Helical" evidence="5">
    <location>
        <begin position="240"/>
        <end position="257"/>
    </location>
</feature>
<feature type="transmembrane region" description="Helical" evidence="5">
    <location>
        <begin position="162"/>
        <end position="180"/>
    </location>
</feature>
<keyword evidence="4 5" id="KW-0472">Membrane</keyword>
<dbReference type="PANTHER" id="PTHR23514">
    <property type="entry name" value="BYPASS OF STOP CODON PROTEIN 6"/>
    <property type="match status" value="1"/>
</dbReference>
<feature type="transmembrane region" description="Helical" evidence="5">
    <location>
        <begin position="201"/>
        <end position="220"/>
    </location>
</feature>
<reference evidence="7" key="1">
    <citation type="submission" date="2021-06" db="EMBL/GenBank/DDBJ databases">
        <title>Thalassococcus sp. CAU 1522 isolated from sea sand, Republic of Korea.</title>
        <authorList>
            <person name="Kim W."/>
        </authorList>
    </citation>
    <scope>NUCLEOTIDE SEQUENCE</scope>
    <source>
        <strain evidence="7">CAU 1522</strain>
    </source>
</reference>
<feature type="transmembrane region" description="Helical" evidence="5">
    <location>
        <begin position="293"/>
        <end position="315"/>
    </location>
</feature>
<name>A0ABS6N3S1_9RHOB</name>
<dbReference type="InterPro" id="IPR020846">
    <property type="entry name" value="MFS_dom"/>
</dbReference>
<keyword evidence="3 5" id="KW-1133">Transmembrane helix</keyword>
<feature type="transmembrane region" description="Helical" evidence="5">
    <location>
        <begin position="327"/>
        <end position="346"/>
    </location>
</feature>
<evidence type="ECO:0000256" key="2">
    <source>
        <dbReference type="ARBA" id="ARBA00022692"/>
    </source>
</evidence>
<protein>
    <submittedName>
        <fullName evidence="7">MFS transporter</fullName>
    </submittedName>
</protein>
<feature type="transmembrane region" description="Helical" evidence="5">
    <location>
        <begin position="97"/>
        <end position="116"/>
    </location>
</feature>
<sequence>MRLLNDLVASRRALTGFIVVGFGWAAFSAQMPVLKAQVGAGDGFWGTLILIGSTGALMAMWLAPLVYRLVGAWAMMAGAAAMVSGFLLAGFATTPAMMGVALFLAAGGSGVADVLANNEVSEAESASRRSLMNLNHGLFSLAYALAAVGVGVARDAGLEPPVIFAGLAVAVAMLVPWMRLPDRALQSGDPADGATERVSRAIVWVGGLVVLAAFLSEAASEGWSALHIERTLNGSPGQGANGPALLATGMAVGRLGAHLIGAGWPPFRVMVIASCLAGGGLALAGMAPSIPVAYLGFLLGGLGSSVVGPLALGLVGQAVPPRFRLTAISQAAALGYAAFFLGPVIMGFVSEGFGLRMSFYVIAAIMFAVAAGLLPVWARLLSRQ</sequence>
<evidence type="ECO:0000256" key="4">
    <source>
        <dbReference type="ARBA" id="ARBA00023136"/>
    </source>
</evidence>
<feature type="transmembrane region" description="Helical" evidence="5">
    <location>
        <begin position="70"/>
        <end position="91"/>
    </location>
</feature>
<dbReference type="InterPro" id="IPR051788">
    <property type="entry name" value="MFS_Transporter"/>
</dbReference>
<proteinExistence type="predicted"/>
<dbReference type="RefSeq" id="WP_217776300.1">
    <property type="nucleotide sequence ID" value="NZ_JAHRWL010000001.1"/>
</dbReference>
<evidence type="ECO:0000256" key="5">
    <source>
        <dbReference type="SAM" id="Phobius"/>
    </source>
</evidence>
<evidence type="ECO:0000313" key="7">
    <source>
        <dbReference type="EMBL" id="MBV2358438.1"/>
    </source>
</evidence>
<organism evidence="7 8">
    <name type="scientific">Thalassococcus arenae</name>
    <dbReference type="NCBI Taxonomy" id="2851652"/>
    <lineage>
        <taxon>Bacteria</taxon>
        <taxon>Pseudomonadati</taxon>
        <taxon>Pseudomonadota</taxon>
        <taxon>Alphaproteobacteria</taxon>
        <taxon>Rhodobacterales</taxon>
        <taxon>Roseobacteraceae</taxon>
        <taxon>Thalassococcus</taxon>
    </lineage>
</organism>
<accession>A0ABS6N3S1</accession>
<gene>
    <name evidence="7" type="ORF">KUH32_01505</name>
</gene>
<dbReference type="PANTHER" id="PTHR23514:SF13">
    <property type="entry name" value="INNER MEMBRANE PROTEIN YBJJ"/>
    <property type="match status" value="1"/>
</dbReference>
<evidence type="ECO:0000256" key="3">
    <source>
        <dbReference type="ARBA" id="ARBA00022989"/>
    </source>
</evidence>